<dbReference type="GO" id="GO:0070692">
    <property type="term" value="C:CTDK-1 complex"/>
    <property type="evidence" value="ECO:0007669"/>
    <property type="project" value="InterPro"/>
</dbReference>
<dbReference type="STRING" id="1314800.A0A1B7MM99"/>
<dbReference type="OrthoDB" id="21266at2759"/>
<organism evidence="2 3">
    <name type="scientific">Rhizopogon vinicolor AM-OR11-026</name>
    <dbReference type="NCBI Taxonomy" id="1314800"/>
    <lineage>
        <taxon>Eukaryota</taxon>
        <taxon>Fungi</taxon>
        <taxon>Dikarya</taxon>
        <taxon>Basidiomycota</taxon>
        <taxon>Agaricomycotina</taxon>
        <taxon>Agaricomycetes</taxon>
        <taxon>Agaricomycetidae</taxon>
        <taxon>Boletales</taxon>
        <taxon>Suillineae</taxon>
        <taxon>Rhizopogonaceae</taxon>
        <taxon>Rhizopogon</taxon>
    </lineage>
</organism>
<dbReference type="GO" id="GO:0045943">
    <property type="term" value="P:positive regulation of transcription by RNA polymerase I"/>
    <property type="evidence" value="ECO:0007669"/>
    <property type="project" value="TreeGrafter"/>
</dbReference>
<dbReference type="Pfam" id="PF12243">
    <property type="entry name" value="CTK3"/>
    <property type="match status" value="1"/>
</dbReference>
<protein>
    <recommendedName>
        <fullName evidence="1">CTD kinase subunit gamma Ctk3 N-terminal domain-containing protein</fullName>
    </recommendedName>
</protein>
<keyword evidence="3" id="KW-1185">Reference proteome</keyword>
<reference evidence="2 3" key="1">
    <citation type="submission" date="2016-06" db="EMBL/GenBank/DDBJ databases">
        <title>Comparative genomics of the ectomycorrhizal sister species Rhizopogon vinicolor and Rhizopogon vesiculosus (Basidiomycota: Boletales) reveals a divergence of the mating type B locus.</title>
        <authorList>
            <consortium name="DOE Joint Genome Institute"/>
            <person name="Mujic A.B."/>
            <person name="Kuo A."/>
            <person name="Tritt A."/>
            <person name="Lipzen A."/>
            <person name="Chen C."/>
            <person name="Johnson J."/>
            <person name="Sharma A."/>
            <person name="Barry K."/>
            <person name="Grigoriev I.V."/>
            <person name="Spatafora J.W."/>
        </authorList>
    </citation>
    <scope>NUCLEOTIDE SEQUENCE [LARGE SCALE GENOMIC DNA]</scope>
    <source>
        <strain evidence="2 3">AM-OR11-026</strain>
    </source>
</reference>
<dbReference type="InterPro" id="IPR008942">
    <property type="entry name" value="ENTH_VHS"/>
</dbReference>
<sequence>LTAVHTKLVAFALKCFSKCGEDLWECIIEECQKGSINHRINILYFLDSLRETSLLAKAHQPPEQSSSSKQANKALYVDYVSRDLTQVVECVVPVDTQRQIRPQRLHLQQQNLNPISLVAKYSSVSRRTESDINAFENDGGFKRNLTLALQSLLPRLASFLPLSDAENAELALDIEFENE</sequence>
<dbReference type="InterPro" id="IPR024638">
    <property type="entry name" value="Ctk3_N"/>
</dbReference>
<feature type="non-terminal residue" evidence="2">
    <location>
        <position position="1"/>
    </location>
</feature>
<dbReference type="EMBL" id="KV448714">
    <property type="protein sequence ID" value="OAX33748.1"/>
    <property type="molecule type" value="Genomic_DNA"/>
</dbReference>
<gene>
    <name evidence="2" type="ORF">K503DRAFT_859606</name>
</gene>
<evidence type="ECO:0000259" key="1">
    <source>
        <dbReference type="Pfam" id="PF12243"/>
    </source>
</evidence>
<proteinExistence type="predicted"/>
<dbReference type="AlphaFoldDB" id="A0A1B7MM99"/>
<feature type="domain" description="CTD kinase subunit gamma Ctk3 N-terminal" evidence="1">
    <location>
        <begin position="5"/>
        <end position="98"/>
    </location>
</feature>
<evidence type="ECO:0000313" key="2">
    <source>
        <dbReference type="EMBL" id="OAX33748.1"/>
    </source>
</evidence>
<evidence type="ECO:0000313" key="3">
    <source>
        <dbReference type="Proteomes" id="UP000092154"/>
    </source>
</evidence>
<name>A0A1B7MM99_9AGAM</name>
<dbReference type="InterPro" id="IPR042326">
    <property type="entry name" value="Ctk3"/>
</dbReference>
<dbReference type="Gene3D" id="1.25.40.90">
    <property type="match status" value="1"/>
</dbReference>
<dbReference type="PANTHER" id="PTHR28291:SF1">
    <property type="entry name" value="CTD KINASE SUBUNIT GAMMA"/>
    <property type="match status" value="1"/>
</dbReference>
<accession>A0A1B7MM99</accession>
<dbReference type="InParanoid" id="A0A1B7MM99"/>
<dbReference type="Proteomes" id="UP000092154">
    <property type="component" value="Unassembled WGS sequence"/>
</dbReference>
<dbReference type="GO" id="GO:0032786">
    <property type="term" value="P:positive regulation of DNA-templated transcription, elongation"/>
    <property type="evidence" value="ECO:0007669"/>
    <property type="project" value="InterPro"/>
</dbReference>
<dbReference type="PANTHER" id="PTHR28291">
    <property type="entry name" value="CTD KINASE SUBUNIT GAMMA"/>
    <property type="match status" value="1"/>
</dbReference>